<feature type="compositionally biased region" description="Basic and acidic residues" evidence="6">
    <location>
        <begin position="724"/>
        <end position="745"/>
    </location>
</feature>
<dbReference type="PROSITE" id="PS00028">
    <property type="entry name" value="ZINC_FINGER_C2H2_1"/>
    <property type="match status" value="1"/>
</dbReference>
<dbReference type="OrthoDB" id="1893318at2759"/>
<dbReference type="AlphaFoldDB" id="A0A1B6QD38"/>
<feature type="domain" description="C2H2-type" evidence="7">
    <location>
        <begin position="353"/>
        <end position="374"/>
    </location>
</feature>
<dbReference type="STRING" id="4558.A0A1B6QD38"/>
<dbReference type="EMBL" id="CM000761">
    <property type="protein sequence ID" value="KXG35824.1"/>
    <property type="molecule type" value="Genomic_DNA"/>
</dbReference>
<feature type="region of interest" description="Disordered" evidence="6">
    <location>
        <begin position="597"/>
        <end position="621"/>
    </location>
</feature>
<feature type="region of interest" description="Disordered" evidence="6">
    <location>
        <begin position="117"/>
        <end position="156"/>
    </location>
</feature>
<feature type="compositionally biased region" description="Basic and acidic residues" evidence="6">
    <location>
        <begin position="385"/>
        <end position="401"/>
    </location>
</feature>
<feature type="compositionally biased region" description="Low complexity" evidence="6">
    <location>
        <begin position="131"/>
        <end position="140"/>
    </location>
</feature>
<evidence type="ECO:0000313" key="8">
    <source>
        <dbReference type="EMBL" id="KXG35824.1"/>
    </source>
</evidence>
<dbReference type="InterPro" id="IPR016177">
    <property type="entry name" value="DNA-bd_dom_sf"/>
</dbReference>
<accession>A0A1B6QD38</accession>
<evidence type="ECO:0000313" key="9">
    <source>
        <dbReference type="Proteomes" id="UP000000768"/>
    </source>
</evidence>
<protein>
    <recommendedName>
        <fullName evidence="7">C2H2-type domain-containing protein</fullName>
    </recommendedName>
</protein>
<dbReference type="GO" id="GO:0005634">
    <property type="term" value="C:nucleus"/>
    <property type="evidence" value="ECO:0007669"/>
    <property type="project" value="UniProtKB-SubCell"/>
</dbReference>
<dbReference type="Gramene" id="KXG35824">
    <property type="protein sequence ID" value="KXG35824"/>
    <property type="gene ID" value="SORBI_3002G234600"/>
</dbReference>
<sequence>MGIEVAAVLDVRVLTQSDLVALAAASPYAVDPRRGRRRDGEFLPPPKIDRAVFNESAGSRKQTFSRRRVATNISHNLTPTTTTGASSSLSTPAAPAEEDPENRLVVFHLQRLFARDDPSYRAPPPIPPRPQTLAAPAITAPTPPAPSLPPLPPPAAVAATDPDKVVLNPKGVAVDLARLAELVDPYGEELRKRTSGLGSESELLGFMNALEGQWGSRRRRRKFVDAGMFADHLPCGWKLLLGLKRKERVAWINCRRYVSPKGHQFATCKEVSSYLMSLLGYQEAKTTASQINSAGVHGLDVNSVGLHQQTISIEEKQIAVPVNSVTLFNPSGDSHQQKLQKDEAPIEVNAKGCRKCNLTFHDQSSYMQHQLSFHQRKAKRRRVSKSGELDANIDGKYEKTQQKTSGEVSGNFGLSVADVRYQGPSPAELFDGQPSLVAMPCGFQEMTVLPQQGKEPSVLPQQGKEPSVLPQQGKGPSVLPQQGKEPSVLPQQGKEPSMLPQQGKEPSMLPQLGKEPSMLPQLGKEPSALPQQGKEPSELPQQGKESSGDISVNQKDPLKEMNGFPEQEKGLVAGELVPVHHKDSLEDITDTAEIIEERPTRQPSSGHHLDTVDNSDDHKTHDEACDSAVASLSVDAERKLSICNSMNVHENVSSKDSELCSADYSQKFNRSDETCDIHKEVSSTVNDPDERKCTDDPTGCTNMTQSMQVSESCDLPHGKFVSSPEEHDFNGRLESNRLSPSRDEPDLNSIDMEVDGGNITCNVENPRSFKSDKSAEDKIMDCEMISLKGSELKNGVRVRDVNLNSCLDSISSPISGGNYETSDTPDDAIRSSIIAQCFGTTSNDDTACKDGNFANQNNTCKGENFVNQKNDMMYQSNLTMDPIPRAQINVDCFTSSCSMTPEIKDYGNRGEDSAKEALVNSQNMTSNETGFDAEAYNSDIFNGTITESSLAQLNNVINMKHDFANCYSLSDLNTLTGGTATDDIDIHNMRSSFVSSTSRSEPNEHCTLDFDIKGSMLEALEKSDSDLDNQNQYNDAGPSCDSLPATGTSGTIDDFMAMQTNFGSFTSLVRAVEDVPLSRIMQDQCDLQLGFGGSKQQIYPSFEQQLRMASAGAPPYGGMGRHDSIPVPEPTLMLGYAPQLGNCPPPFQLGWGPSYSKMVGMLQSVCVWCNSPFQHFGTVAEQQADSLGYICPSCKGKFSGHLGINGPSI</sequence>
<feature type="compositionally biased region" description="Pro residues" evidence="6">
    <location>
        <begin position="141"/>
        <end position="155"/>
    </location>
</feature>
<feature type="compositionally biased region" description="Pro residues" evidence="6">
    <location>
        <begin position="121"/>
        <end position="130"/>
    </location>
</feature>
<name>A0A1B6QD38_SORBI</name>
<dbReference type="InterPro" id="IPR013087">
    <property type="entry name" value="Znf_C2H2_type"/>
</dbReference>
<dbReference type="GO" id="GO:0003677">
    <property type="term" value="F:DNA binding"/>
    <property type="evidence" value="ECO:0007669"/>
    <property type="project" value="UniProtKB-KW"/>
</dbReference>
<evidence type="ECO:0000256" key="5">
    <source>
        <dbReference type="ARBA" id="ARBA00023242"/>
    </source>
</evidence>
<evidence type="ECO:0000256" key="1">
    <source>
        <dbReference type="ARBA" id="ARBA00004123"/>
    </source>
</evidence>
<keyword evidence="4" id="KW-0804">Transcription</keyword>
<reference evidence="8 9" key="1">
    <citation type="journal article" date="2009" name="Nature">
        <title>The Sorghum bicolor genome and the diversification of grasses.</title>
        <authorList>
            <person name="Paterson A.H."/>
            <person name="Bowers J.E."/>
            <person name="Bruggmann R."/>
            <person name="Dubchak I."/>
            <person name="Grimwood J."/>
            <person name="Gundlach H."/>
            <person name="Haberer G."/>
            <person name="Hellsten U."/>
            <person name="Mitros T."/>
            <person name="Poliakov A."/>
            <person name="Schmutz J."/>
            <person name="Spannagl M."/>
            <person name="Tang H."/>
            <person name="Wang X."/>
            <person name="Wicker T."/>
            <person name="Bharti A.K."/>
            <person name="Chapman J."/>
            <person name="Feltus F.A."/>
            <person name="Gowik U."/>
            <person name="Grigoriev I.V."/>
            <person name="Lyons E."/>
            <person name="Maher C.A."/>
            <person name="Martis M."/>
            <person name="Narechania A."/>
            <person name="Otillar R.P."/>
            <person name="Penning B.W."/>
            <person name="Salamov A.A."/>
            <person name="Wang Y."/>
            <person name="Zhang L."/>
            <person name="Carpita N.C."/>
            <person name="Freeling M."/>
            <person name="Gingle A.R."/>
            <person name="Hash C.T."/>
            <person name="Keller B."/>
            <person name="Klein P."/>
            <person name="Kresovich S."/>
            <person name="McCann M.C."/>
            <person name="Ming R."/>
            <person name="Peterson D.G."/>
            <person name="Mehboob-ur-Rahman"/>
            <person name="Ware D."/>
            <person name="Westhoff P."/>
            <person name="Mayer K.F."/>
            <person name="Messing J."/>
            <person name="Rokhsar D.S."/>
        </authorList>
    </citation>
    <scope>NUCLEOTIDE SEQUENCE [LARGE SCALE GENOMIC DNA]</scope>
    <source>
        <strain evidence="9">cv. BTx623</strain>
    </source>
</reference>
<evidence type="ECO:0000256" key="4">
    <source>
        <dbReference type="ARBA" id="ARBA00023163"/>
    </source>
</evidence>
<keyword evidence="3" id="KW-0238">DNA-binding</keyword>
<evidence type="ECO:0000259" key="7">
    <source>
        <dbReference type="PROSITE" id="PS00028"/>
    </source>
</evidence>
<feature type="region of interest" description="Disordered" evidence="6">
    <location>
        <begin position="453"/>
        <end position="565"/>
    </location>
</feature>
<dbReference type="PANTHER" id="PTHR37701:SF17">
    <property type="entry name" value="METHYL BINDING DOMAIN117"/>
    <property type="match status" value="1"/>
</dbReference>
<comment type="subcellular location">
    <subcellularLocation>
        <location evidence="1">Nucleus</location>
    </subcellularLocation>
</comment>
<feature type="region of interest" description="Disordered" evidence="6">
    <location>
        <begin position="1023"/>
        <end position="1045"/>
    </location>
</feature>
<dbReference type="ExpressionAtlas" id="A0A1B6QD38">
    <property type="expression patterns" value="baseline and differential"/>
</dbReference>
<dbReference type="SUPFAM" id="SSF54171">
    <property type="entry name" value="DNA-binding domain"/>
    <property type="match status" value="1"/>
</dbReference>
<dbReference type="InParanoid" id="A0A1B6QD38"/>
<evidence type="ECO:0000256" key="2">
    <source>
        <dbReference type="ARBA" id="ARBA00023015"/>
    </source>
</evidence>
<dbReference type="InterPro" id="IPR037472">
    <property type="entry name" value="MBD8"/>
</dbReference>
<proteinExistence type="predicted"/>
<evidence type="ECO:0000256" key="6">
    <source>
        <dbReference type="SAM" id="MobiDB-lite"/>
    </source>
</evidence>
<evidence type="ECO:0000256" key="3">
    <source>
        <dbReference type="ARBA" id="ARBA00023125"/>
    </source>
</evidence>
<dbReference type="Proteomes" id="UP000000768">
    <property type="component" value="Chromosome 2"/>
</dbReference>
<feature type="region of interest" description="Disordered" evidence="6">
    <location>
        <begin position="722"/>
        <end position="748"/>
    </location>
</feature>
<gene>
    <name evidence="8" type="ORF">SORBI_3002G234600</name>
</gene>
<feature type="region of interest" description="Disordered" evidence="6">
    <location>
        <begin position="378"/>
        <end position="409"/>
    </location>
</feature>
<reference evidence="9" key="2">
    <citation type="journal article" date="2018" name="Plant J.">
        <title>The Sorghum bicolor reference genome: improved assembly, gene annotations, a transcriptome atlas, and signatures of genome organization.</title>
        <authorList>
            <person name="McCormick R.F."/>
            <person name="Truong S.K."/>
            <person name="Sreedasyam A."/>
            <person name="Jenkins J."/>
            <person name="Shu S."/>
            <person name="Sims D."/>
            <person name="Kennedy M."/>
            <person name="Amirebrahimi M."/>
            <person name="Weers B.D."/>
            <person name="McKinley B."/>
            <person name="Mattison A."/>
            <person name="Morishige D.T."/>
            <person name="Grimwood J."/>
            <person name="Schmutz J."/>
            <person name="Mullet J.E."/>
        </authorList>
    </citation>
    <scope>NUCLEOTIDE SEQUENCE [LARGE SCALE GENOMIC DNA]</scope>
    <source>
        <strain evidence="9">cv. BTx623</strain>
    </source>
</reference>
<keyword evidence="9" id="KW-1185">Reference proteome</keyword>
<dbReference type="PANTHER" id="PTHR37701">
    <property type="entry name" value="METHYL-CPG-BINDING DOMAIN-CONTAINING PROTEIN 8"/>
    <property type="match status" value="1"/>
</dbReference>
<feature type="region of interest" description="Disordered" evidence="6">
    <location>
        <begin position="53"/>
        <end position="100"/>
    </location>
</feature>
<feature type="compositionally biased region" description="Polar residues" evidence="6">
    <location>
        <begin position="539"/>
        <end position="554"/>
    </location>
</feature>
<organism evidence="8 9">
    <name type="scientific">Sorghum bicolor</name>
    <name type="common">Sorghum</name>
    <name type="synonym">Sorghum vulgare</name>
    <dbReference type="NCBI Taxonomy" id="4558"/>
    <lineage>
        <taxon>Eukaryota</taxon>
        <taxon>Viridiplantae</taxon>
        <taxon>Streptophyta</taxon>
        <taxon>Embryophyta</taxon>
        <taxon>Tracheophyta</taxon>
        <taxon>Spermatophyta</taxon>
        <taxon>Magnoliopsida</taxon>
        <taxon>Liliopsida</taxon>
        <taxon>Poales</taxon>
        <taxon>Poaceae</taxon>
        <taxon>PACMAD clade</taxon>
        <taxon>Panicoideae</taxon>
        <taxon>Andropogonodae</taxon>
        <taxon>Andropogoneae</taxon>
        <taxon>Sorghinae</taxon>
        <taxon>Sorghum</taxon>
    </lineage>
</organism>
<keyword evidence="2" id="KW-0805">Transcription regulation</keyword>
<feature type="compositionally biased region" description="Low complexity" evidence="6">
    <location>
        <begin position="77"/>
        <end position="95"/>
    </location>
</feature>
<keyword evidence="5" id="KW-0539">Nucleus</keyword>
<feature type="compositionally biased region" description="Basic and acidic residues" evidence="6">
    <location>
        <begin position="607"/>
        <end position="621"/>
    </location>
</feature>